<gene>
    <name evidence="2" type="ORF">MPL3356_390161</name>
</gene>
<evidence type="ECO:0000313" key="3">
    <source>
        <dbReference type="Proteomes" id="UP000045285"/>
    </source>
</evidence>
<keyword evidence="3" id="KW-1185">Reference proteome</keyword>
<keyword evidence="1" id="KW-0812">Transmembrane</keyword>
<dbReference type="EMBL" id="CCMZ01000033">
    <property type="protein sequence ID" value="CDX22129.1"/>
    <property type="molecule type" value="Genomic_DNA"/>
</dbReference>
<dbReference type="AlphaFoldDB" id="A0A090FT81"/>
<proteinExistence type="predicted"/>
<feature type="transmembrane region" description="Helical" evidence="1">
    <location>
        <begin position="12"/>
        <end position="33"/>
    </location>
</feature>
<keyword evidence="1" id="KW-0472">Membrane</keyword>
<keyword evidence="1" id="KW-1133">Transmembrane helix</keyword>
<protein>
    <submittedName>
        <fullName evidence="2">Putative Amino acid transporter protein</fullName>
    </submittedName>
</protein>
<sequence>MTESKLVHNERVKLAATFFNSLAVIALATGAILPTVTLSMAGKPLEVSTFLPLIFGAFISAFCVSIARSLLGHLKD</sequence>
<dbReference type="Proteomes" id="UP000045285">
    <property type="component" value="Unassembled WGS sequence"/>
</dbReference>
<name>A0A090FT81_MESPL</name>
<accession>A0A090FT81</accession>
<organism evidence="2 3">
    <name type="scientific">Mesorhizobium plurifarium</name>
    <dbReference type="NCBI Taxonomy" id="69974"/>
    <lineage>
        <taxon>Bacteria</taxon>
        <taxon>Pseudomonadati</taxon>
        <taxon>Pseudomonadota</taxon>
        <taxon>Alphaproteobacteria</taxon>
        <taxon>Hyphomicrobiales</taxon>
        <taxon>Phyllobacteriaceae</taxon>
        <taxon>Mesorhizobium</taxon>
    </lineage>
</organism>
<feature type="transmembrane region" description="Helical" evidence="1">
    <location>
        <begin position="53"/>
        <end position="71"/>
    </location>
</feature>
<evidence type="ECO:0000256" key="1">
    <source>
        <dbReference type="SAM" id="Phobius"/>
    </source>
</evidence>
<evidence type="ECO:0000313" key="2">
    <source>
        <dbReference type="EMBL" id="CDX22129.1"/>
    </source>
</evidence>
<reference evidence="3" key="1">
    <citation type="submission" date="2014-08" db="EMBL/GenBank/DDBJ databases">
        <authorList>
            <person name="Moulin L."/>
        </authorList>
    </citation>
    <scope>NUCLEOTIDE SEQUENCE [LARGE SCALE GENOMIC DNA]</scope>
</reference>